<organism evidence="1 2">
    <name type="scientific">Reinekea forsetii</name>
    <dbReference type="NCBI Taxonomy" id="1336806"/>
    <lineage>
        <taxon>Bacteria</taxon>
        <taxon>Pseudomonadati</taxon>
        <taxon>Pseudomonadota</taxon>
        <taxon>Gammaproteobacteria</taxon>
        <taxon>Oceanospirillales</taxon>
        <taxon>Saccharospirillaceae</taxon>
        <taxon>Reinekea</taxon>
    </lineage>
</organism>
<dbReference type="EMBL" id="CP011797">
    <property type="protein sequence ID" value="ATX77535.1"/>
    <property type="molecule type" value="Genomic_DNA"/>
</dbReference>
<keyword evidence="2" id="KW-1185">Reference proteome</keyword>
<dbReference type="KEGG" id="rfo:REIFOR_02410"/>
<dbReference type="SUPFAM" id="SSF48295">
    <property type="entry name" value="TrpR-like"/>
    <property type="match status" value="1"/>
</dbReference>
<dbReference type="Gene3D" id="1.10.10.10">
    <property type="entry name" value="Winged helix-like DNA-binding domain superfamily/Winged helix DNA-binding domain"/>
    <property type="match status" value="1"/>
</dbReference>
<dbReference type="AlphaFoldDB" id="A0A2K8KS26"/>
<dbReference type="Proteomes" id="UP000229757">
    <property type="component" value="Chromosome"/>
</dbReference>
<proteinExistence type="predicted"/>
<dbReference type="GO" id="GO:0043565">
    <property type="term" value="F:sequence-specific DNA binding"/>
    <property type="evidence" value="ECO:0007669"/>
    <property type="project" value="InterPro"/>
</dbReference>
<dbReference type="InterPro" id="IPR036388">
    <property type="entry name" value="WH-like_DNA-bd_sf"/>
</dbReference>
<evidence type="ECO:0000313" key="2">
    <source>
        <dbReference type="Proteomes" id="UP000229757"/>
    </source>
</evidence>
<reference evidence="1 2" key="1">
    <citation type="journal article" date="2017" name="Environ. Microbiol.">
        <title>Genomic and physiological analyses of 'Reinekea forsetii' reveal a versatile opportunistic lifestyle during spring algae blooms.</title>
        <authorList>
            <person name="Avci B."/>
            <person name="Hahnke R.L."/>
            <person name="Chafee M."/>
            <person name="Fischer T."/>
            <person name="Gruber-Vodicka H."/>
            <person name="Tegetmeyer H.E."/>
            <person name="Harder J."/>
            <person name="Fuchs B.M."/>
            <person name="Amann R.I."/>
            <person name="Teeling H."/>
        </authorList>
    </citation>
    <scope>NUCLEOTIDE SEQUENCE [LARGE SCALE GENOMIC DNA]</scope>
    <source>
        <strain evidence="1 2">Hel1_31_D35</strain>
    </source>
</reference>
<dbReference type="InterPro" id="IPR010921">
    <property type="entry name" value="Trp_repressor/repl_initiator"/>
</dbReference>
<accession>A0A2K8KS26</accession>
<evidence type="ECO:0000313" key="1">
    <source>
        <dbReference type="EMBL" id="ATX77535.1"/>
    </source>
</evidence>
<name>A0A2K8KS26_9GAMM</name>
<protein>
    <submittedName>
        <fullName evidence="1">Transposase</fullName>
    </submittedName>
</protein>
<sequence>MESCSNTGRKRTQRDYTLAFKLSVVDQVEKGELTYKQAQKRYGIQGRSTVLVWLRKHGTLDWTSQRVKPLMNKETPEQKIKRLEKALKDKEDYIYLMDETIKRVDQIKGTSFRKKFLELLPEKLKQEDE</sequence>
<gene>
    <name evidence="1" type="ORF">REIFOR_02410</name>
</gene>